<evidence type="ECO:0000313" key="5">
    <source>
        <dbReference type="Proteomes" id="UP001595836"/>
    </source>
</evidence>
<comment type="similarity">
    <text evidence="1">Belongs to the peptidase S33 family.</text>
</comment>
<accession>A0ABV9PR05</accession>
<keyword evidence="2 4" id="KW-0378">Hydrolase</keyword>
<gene>
    <name evidence="4" type="ORF">ACFO7U_08900</name>
</gene>
<evidence type="ECO:0000256" key="1">
    <source>
        <dbReference type="ARBA" id="ARBA00010088"/>
    </source>
</evidence>
<dbReference type="GO" id="GO:0016787">
    <property type="term" value="F:hydrolase activity"/>
    <property type="evidence" value="ECO:0007669"/>
    <property type="project" value="UniProtKB-KW"/>
</dbReference>
<dbReference type="InterPro" id="IPR029058">
    <property type="entry name" value="AB_hydrolase_fold"/>
</dbReference>
<dbReference type="Proteomes" id="UP001595836">
    <property type="component" value="Unassembled WGS sequence"/>
</dbReference>
<dbReference type="PANTHER" id="PTHR43248:SF25">
    <property type="entry name" value="AB HYDROLASE-1 DOMAIN-CONTAINING PROTEIN-RELATED"/>
    <property type="match status" value="1"/>
</dbReference>
<name>A0ABV9PR05_9ACTN</name>
<dbReference type="RefSeq" id="WP_344991305.1">
    <property type="nucleotide sequence ID" value="NZ_BAABCD010000015.1"/>
</dbReference>
<dbReference type="EMBL" id="JBHSHP010000022">
    <property type="protein sequence ID" value="MFC4754899.1"/>
    <property type="molecule type" value="Genomic_DNA"/>
</dbReference>
<dbReference type="Pfam" id="PF00561">
    <property type="entry name" value="Abhydrolase_1"/>
    <property type="match status" value="1"/>
</dbReference>
<dbReference type="InterPro" id="IPR051601">
    <property type="entry name" value="Serine_prot/Carboxylest_S33"/>
</dbReference>
<evidence type="ECO:0000256" key="2">
    <source>
        <dbReference type="ARBA" id="ARBA00022801"/>
    </source>
</evidence>
<dbReference type="Gene3D" id="3.40.50.1820">
    <property type="entry name" value="alpha/beta hydrolase"/>
    <property type="match status" value="1"/>
</dbReference>
<comment type="caution">
    <text evidence="4">The sequence shown here is derived from an EMBL/GenBank/DDBJ whole genome shotgun (WGS) entry which is preliminary data.</text>
</comment>
<evidence type="ECO:0000313" key="4">
    <source>
        <dbReference type="EMBL" id="MFC4754899.1"/>
    </source>
</evidence>
<organism evidence="4 5">
    <name type="scientific">Dietzia aurantiaca</name>
    <dbReference type="NCBI Taxonomy" id="983873"/>
    <lineage>
        <taxon>Bacteria</taxon>
        <taxon>Bacillati</taxon>
        <taxon>Actinomycetota</taxon>
        <taxon>Actinomycetes</taxon>
        <taxon>Mycobacteriales</taxon>
        <taxon>Dietziaceae</taxon>
        <taxon>Dietzia</taxon>
    </lineage>
</organism>
<proteinExistence type="inferred from homology"/>
<dbReference type="SUPFAM" id="SSF53474">
    <property type="entry name" value="alpha/beta-Hydrolases"/>
    <property type="match status" value="1"/>
</dbReference>
<feature type="domain" description="AB hydrolase-1" evidence="3">
    <location>
        <begin position="46"/>
        <end position="189"/>
    </location>
</feature>
<evidence type="ECO:0000259" key="3">
    <source>
        <dbReference type="Pfam" id="PF00561"/>
    </source>
</evidence>
<keyword evidence="5" id="KW-1185">Reference proteome</keyword>
<protein>
    <submittedName>
        <fullName evidence="4">Alpha/beta fold hydrolase</fullName>
    </submittedName>
</protein>
<reference evidence="5" key="1">
    <citation type="journal article" date="2019" name="Int. J. Syst. Evol. Microbiol.">
        <title>The Global Catalogue of Microorganisms (GCM) 10K type strain sequencing project: providing services to taxonomists for standard genome sequencing and annotation.</title>
        <authorList>
            <consortium name="The Broad Institute Genomics Platform"/>
            <consortium name="The Broad Institute Genome Sequencing Center for Infectious Disease"/>
            <person name="Wu L."/>
            <person name="Ma J."/>
        </authorList>
    </citation>
    <scope>NUCLEOTIDE SEQUENCE [LARGE SCALE GENOMIC DNA]</scope>
    <source>
        <strain evidence="5">JCM 11882</strain>
    </source>
</reference>
<dbReference type="InterPro" id="IPR000073">
    <property type="entry name" value="AB_hydrolase_1"/>
</dbReference>
<sequence length="397" mass="42289">MTVRSGLLRALTVRTAGIDRVRRPADENGPAFDLAYVRVGPRNGEPPLVVVPGGPGLGSVVPYRSFRRWAASLGHDVIMIEHRGVGLSRVDFTGRDLPMSAMWIRAVVDDIAAVLDRESVESALLVGSSYGSYLASSFGALHPDRVAGMVLDSALQSAADIDVERRAVRSLFWDADTDIAADIRRLHADGVGGRELLDVSRAAYELGGPELLGALLRSQVRRRGGVAWRTVKAYASRGESIVHVPGVYEFDLVGAIGFRELGYGAEADGLPLDPALTYAPLAPRFPTFEAEPLNLQSAATGFTWPIVLLTGDRDLRTPPAIAERVASAAPDTTLVRIENGHSALETHPEALLAVAGSLAAGTHTQPEQQAAELNRLPRRGLAARSPALLAAMVRAGL</sequence>
<dbReference type="PANTHER" id="PTHR43248">
    <property type="entry name" value="2-SUCCINYL-6-HYDROXY-2,4-CYCLOHEXADIENE-1-CARBOXYLATE SYNTHASE"/>
    <property type="match status" value="1"/>
</dbReference>